<keyword evidence="2" id="KW-1185">Reference proteome</keyword>
<comment type="caution">
    <text evidence="1">The sequence shown here is derived from an EMBL/GenBank/DDBJ whole genome shotgun (WGS) entry which is preliminary data.</text>
</comment>
<evidence type="ECO:0008006" key="3">
    <source>
        <dbReference type="Google" id="ProtNLM"/>
    </source>
</evidence>
<evidence type="ECO:0000313" key="1">
    <source>
        <dbReference type="EMBL" id="MCK9877893.1"/>
    </source>
</evidence>
<dbReference type="EMBL" id="JALKFT010000023">
    <property type="protein sequence ID" value="MCK9877893.1"/>
    <property type="molecule type" value="Genomic_DNA"/>
</dbReference>
<dbReference type="Proteomes" id="UP001201873">
    <property type="component" value="Unassembled WGS sequence"/>
</dbReference>
<organism evidence="1 2">
    <name type="scientific">Frankia umida</name>
    <dbReference type="NCBI Taxonomy" id="573489"/>
    <lineage>
        <taxon>Bacteria</taxon>
        <taxon>Bacillati</taxon>
        <taxon>Actinomycetota</taxon>
        <taxon>Actinomycetes</taxon>
        <taxon>Frankiales</taxon>
        <taxon>Frankiaceae</taxon>
        <taxon>Frankia</taxon>
    </lineage>
</organism>
<dbReference type="RefSeq" id="WP_248826063.1">
    <property type="nucleotide sequence ID" value="NZ_JALKFT010000023.1"/>
</dbReference>
<proteinExistence type="predicted"/>
<name>A0ABT0K3M9_9ACTN</name>
<gene>
    <name evidence="1" type="ORF">MXD59_19285</name>
</gene>
<accession>A0ABT0K3M9</accession>
<evidence type="ECO:0000313" key="2">
    <source>
        <dbReference type="Proteomes" id="UP001201873"/>
    </source>
</evidence>
<protein>
    <recommendedName>
        <fullName evidence="3">Transposase</fullName>
    </recommendedName>
</protein>
<sequence>MTTIAGEVRARFGVVHQLHNARLTDLAVRLLPRHHPDLSVRILRRLLRPASAKASYRSGDQLRAAPDR</sequence>
<reference evidence="1 2" key="1">
    <citation type="submission" date="2022-04" db="EMBL/GenBank/DDBJ databases">
        <title>Genome diversity in the genus Frankia.</title>
        <authorList>
            <person name="Carlos-Shanley C."/>
            <person name="Hahn D."/>
        </authorList>
    </citation>
    <scope>NUCLEOTIDE SEQUENCE [LARGE SCALE GENOMIC DNA]</scope>
    <source>
        <strain evidence="1 2">Ag45/Mut15</strain>
    </source>
</reference>